<accession>A0A1A0VCD6</accession>
<name>A0A1A0VCD6_MYCPR</name>
<organism evidence="1 2">
    <name type="scientific">Mycolicibacterium peregrinum</name>
    <name type="common">Mycobacterium peregrinum</name>
    <dbReference type="NCBI Taxonomy" id="43304"/>
    <lineage>
        <taxon>Bacteria</taxon>
        <taxon>Bacillati</taxon>
        <taxon>Actinomycetota</taxon>
        <taxon>Actinomycetes</taxon>
        <taxon>Mycobacteriales</taxon>
        <taxon>Mycobacteriaceae</taxon>
        <taxon>Mycolicibacterium</taxon>
    </lineage>
</organism>
<dbReference type="AlphaFoldDB" id="A0A1A0VCD6"/>
<dbReference type="EMBL" id="LZSY01000189">
    <property type="protein sequence ID" value="OBB80903.1"/>
    <property type="molecule type" value="Genomic_DNA"/>
</dbReference>
<proteinExistence type="predicted"/>
<dbReference type="RefSeq" id="WP_064887412.1">
    <property type="nucleotide sequence ID" value="NZ_LZSY01000189.1"/>
</dbReference>
<dbReference type="Proteomes" id="UP000094008">
    <property type="component" value="Unassembled WGS sequence"/>
</dbReference>
<evidence type="ECO:0000313" key="2">
    <source>
        <dbReference type="Proteomes" id="UP000094008"/>
    </source>
</evidence>
<evidence type="ECO:0000313" key="1">
    <source>
        <dbReference type="EMBL" id="OBB80903.1"/>
    </source>
</evidence>
<gene>
    <name evidence="1" type="ORF">A5779_10810</name>
</gene>
<reference evidence="2" key="1">
    <citation type="submission" date="2016-06" db="EMBL/GenBank/DDBJ databases">
        <authorList>
            <person name="Sutton G."/>
            <person name="Brinkac L."/>
            <person name="Sanka R."/>
            <person name="Adams M."/>
            <person name="Lau E."/>
            <person name="Mehaffy C."/>
            <person name="Tameris M."/>
            <person name="Hatherill M."/>
            <person name="Hanekom W."/>
            <person name="Mahomed H."/>
            <person name="Mcshane H."/>
        </authorList>
    </citation>
    <scope>NUCLEOTIDE SEQUENCE [LARGE SCALE GENOMIC DNA]</scope>
    <source>
        <strain evidence="2">852002-10433_SCH5171157</strain>
    </source>
</reference>
<comment type="caution">
    <text evidence="1">The sequence shown here is derived from an EMBL/GenBank/DDBJ whole genome shotgun (WGS) entry which is preliminary data.</text>
</comment>
<protein>
    <submittedName>
        <fullName evidence="1">Uncharacterized protein</fullName>
    </submittedName>
</protein>
<sequence length="128" mass="13383">MTRIGEPERRAGVLTSAALVARAALDTDFRTTHDTPVVGRRSKARAPDAAPTVCFTAPGGPGNLSEVVGHGHRAHVVAIGGVHDLDERRIEAAAAPRDQRPFGGVEDPHAVPAGSVDRAAKSIHIHLL</sequence>